<dbReference type="OrthoDB" id="38589at2759"/>
<sequence>MSAKPDGSRARGGGASPDWSQLPDAALASVLRHLPERWACDAKGVFVLRHRGPAVERVCRAWRAAALEAASARMVEMQAEVPHSWLGSGNKKHAEGKAMAAERQAAGVLGARRLRTLTVTVSSGDVPLPAPGILAAAVFPHLHRLHLGGGALLAFSSLLPRCSQLRELCLDLRQAEHSQLRLLAFHLCTLPSGLHLLHLHLPGGAPLTGTSLAAAVRQHVQPGELLLRGSPQPLPALGAACQLARLRACSIAVRSDADAAGLAHALDAAQLHGCTALTLAEERRKLHGTMYRHGEGPPYHLLYNLTPAQVIVSLPGLERMPRLQRLRVSGMMPRQVWSCAGLTSLLLTAAPHKALLQLPVPAAAAAATHAPQATVAQQPAAAASTTVQQAAAPPAEPAAAVTAPPEGKAAAAAKQPAWAPGEQPVPASTEEQAAAEAKQPAAPAAHQPAAATAEQPAAAAAAAQPAALACLRLARLGLQGFSFQGDCCFPAALCCALTGLTHLALIDCCPLEEAKRRRAFAGSAWYPRQALPPEVSRLRSLRQLTISGTRLAGLEPLLSLTSLTALHVPACDLLWLPDGPYLQHLASLDIALNSFGQPLPFAVAAATALRQLRFDCYADGVDACGVGLEDWHELQAKLCSLHRLETLCVEMGDDKDSEAVLQIVQRGVNCTLVGRGGGPSGLHVPSWWVTMQLTIAQQAVQLAARPAARRPRSAARRAACVRAQQGPSGAQSADVVDDNIGEYCTLDKSGKRPTKELTTAEKEQMFLEAMAAFYFDGETMLSDQEFDNLKSELQWEGSKVVVLSKDEQKFLEAKLSYKKGKPIMNDVEYEALKASLSGSGVFALRETGPTCSLDRPGVRGQKIQAALPDNYKMVALNAPAALVVVALVGGLDVVTGGSVAQLPGPIGAIFWGGVVLPFAFVVTNAITRALFKDAAVLRAPCPNCGEVNISYFGNIMSVEGPKETNVVKCPCCESQLEFNRPQSVVTVAEVGNSA</sequence>
<keyword evidence="3" id="KW-0472">Membrane</keyword>
<dbReference type="Proteomes" id="UP000239649">
    <property type="component" value="Unassembled WGS sequence"/>
</dbReference>
<dbReference type="PANTHER" id="PTHR31032">
    <property type="entry name" value="PGR5-LIKE PROTEIN 1B, CHLOROPLASTIC"/>
    <property type="match status" value="1"/>
</dbReference>
<dbReference type="GO" id="GO:0005930">
    <property type="term" value="C:axoneme"/>
    <property type="evidence" value="ECO:0007669"/>
    <property type="project" value="UniProtKB-SubCell"/>
</dbReference>
<accession>A0A2P6V1F7</accession>
<dbReference type="InterPro" id="IPR039987">
    <property type="entry name" value="PGRL1"/>
</dbReference>
<feature type="transmembrane region" description="Helical" evidence="3">
    <location>
        <begin position="908"/>
        <end position="931"/>
    </location>
</feature>
<dbReference type="Gene3D" id="3.80.10.10">
    <property type="entry name" value="Ribonuclease Inhibitor"/>
    <property type="match status" value="1"/>
</dbReference>
<evidence type="ECO:0000313" key="5">
    <source>
        <dbReference type="Proteomes" id="UP000239649"/>
    </source>
</evidence>
<evidence type="ECO:0000313" key="4">
    <source>
        <dbReference type="EMBL" id="PSC67920.1"/>
    </source>
</evidence>
<keyword evidence="3" id="KW-0812">Transmembrane</keyword>
<dbReference type="SUPFAM" id="SSF52058">
    <property type="entry name" value="L domain-like"/>
    <property type="match status" value="1"/>
</dbReference>
<evidence type="ECO:0000256" key="1">
    <source>
        <dbReference type="ARBA" id="ARBA00004430"/>
    </source>
</evidence>
<evidence type="ECO:0000256" key="3">
    <source>
        <dbReference type="SAM" id="Phobius"/>
    </source>
</evidence>
<keyword evidence="3" id="KW-1133">Transmembrane helix</keyword>
<feature type="region of interest" description="Disordered" evidence="2">
    <location>
        <begin position="1"/>
        <end position="20"/>
    </location>
</feature>
<dbReference type="GO" id="GO:0016730">
    <property type="term" value="F:oxidoreductase activity, acting on iron-sulfur proteins as donors"/>
    <property type="evidence" value="ECO:0007669"/>
    <property type="project" value="InterPro"/>
</dbReference>
<feature type="compositionally biased region" description="Low complexity" evidence="2">
    <location>
        <begin position="430"/>
        <end position="452"/>
    </location>
</feature>
<dbReference type="GO" id="GO:0009773">
    <property type="term" value="P:photosynthetic electron transport in photosystem I"/>
    <property type="evidence" value="ECO:0007669"/>
    <property type="project" value="InterPro"/>
</dbReference>
<comment type="subcellular location">
    <subcellularLocation>
        <location evidence="1">Cytoplasm</location>
        <location evidence="1">Cytoskeleton</location>
        <location evidence="1">Cilium axoneme</location>
    </subcellularLocation>
</comment>
<feature type="region of interest" description="Disordered" evidence="2">
    <location>
        <begin position="386"/>
        <end position="452"/>
    </location>
</feature>
<proteinExistence type="predicted"/>
<dbReference type="STRING" id="554055.A0A2P6V1F7"/>
<name>A0A2P6V1F7_9CHLO</name>
<organism evidence="4 5">
    <name type="scientific">Micractinium conductrix</name>
    <dbReference type="NCBI Taxonomy" id="554055"/>
    <lineage>
        <taxon>Eukaryota</taxon>
        <taxon>Viridiplantae</taxon>
        <taxon>Chlorophyta</taxon>
        <taxon>core chlorophytes</taxon>
        <taxon>Trebouxiophyceae</taxon>
        <taxon>Chlorellales</taxon>
        <taxon>Chlorellaceae</taxon>
        <taxon>Chlorella clade</taxon>
        <taxon>Micractinium</taxon>
    </lineage>
</organism>
<dbReference type="InterPro" id="IPR032675">
    <property type="entry name" value="LRR_dom_sf"/>
</dbReference>
<dbReference type="PANTHER" id="PTHR31032:SF1">
    <property type="entry name" value="PGR5-LIKE PROTEIN 1B, CHLOROPLASTIC"/>
    <property type="match status" value="1"/>
</dbReference>
<feature type="compositionally biased region" description="Low complexity" evidence="2">
    <location>
        <begin position="386"/>
        <end position="420"/>
    </location>
</feature>
<dbReference type="EMBL" id="LHPF02000045">
    <property type="protein sequence ID" value="PSC67920.1"/>
    <property type="molecule type" value="Genomic_DNA"/>
</dbReference>
<protein>
    <submittedName>
        <fullName evidence="4">PGR5 chloroplastic</fullName>
    </submittedName>
</protein>
<dbReference type="GO" id="GO:0009535">
    <property type="term" value="C:chloroplast thylakoid membrane"/>
    <property type="evidence" value="ECO:0007669"/>
    <property type="project" value="InterPro"/>
</dbReference>
<dbReference type="AlphaFoldDB" id="A0A2P6V1F7"/>
<reference evidence="4 5" key="1">
    <citation type="journal article" date="2018" name="Plant J.">
        <title>Genome sequences of Chlorella sorokiniana UTEX 1602 and Micractinium conductrix SAG 241.80: implications to maltose excretion by a green alga.</title>
        <authorList>
            <person name="Arriola M.B."/>
            <person name="Velmurugan N."/>
            <person name="Zhang Y."/>
            <person name="Plunkett M.H."/>
            <person name="Hondzo H."/>
            <person name="Barney B.M."/>
        </authorList>
    </citation>
    <scope>NUCLEOTIDE SEQUENCE [LARGE SCALE GENOMIC DNA]</scope>
    <source>
        <strain evidence="4 5">SAG 241.80</strain>
    </source>
</reference>
<comment type="caution">
    <text evidence="4">The sequence shown here is derived from an EMBL/GenBank/DDBJ whole genome shotgun (WGS) entry which is preliminary data.</text>
</comment>
<keyword evidence="5" id="KW-1185">Reference proteome</keyword>
<evidence type="ECO:0000256" key="2">
    <source>
        <dbReference type="SAM" id="MobiDB-lite"/>
    </source>
</evidence>
<gene>
    <name evidence="4" type="ORF">C2E20_8439</name>
</gene>